<reference evidence="3 4" key="1">
    <citation type="submission" date="2015-12" db="EMBL/GenBank/DDBJ databases">
        <title>The genome of Folsomia candida.</title>
        <authorList>
            <person name="Faddeeva A."/>
            <person name="Derks M.F."/>
            <person name="Anvar Y."/>
            <person name="Smit S."/>
            <person name="Van Straalen N."/>
            <person name="Roelofs D."/>
        </authorList>
    </citation>
    <scope>NUCLEOTIDE SEQUENCE [LARGE SCALE GENOMIC DNA]</scope>
    <source>
        <strain evidence="3 4">VU population</strain>
        <tissue evidence="3">Whole body</tissue>
    </source>
</reference>
<evidence type="ECO:0000313" key="3">
    <source>
        <dbReference type="EMBL" id="OXA53546.1"/>
    </source>
</evidence>
<dbReference type="EMBL" id="LNIX01000005">
    <property type="protein sequence ID" value="OXA53546.1"/>
    <property type="molecule type" value="Genomic_DNA"/>
</dbReference>
<dbReference type="Gene3D" id="1.10.287.70">
    <property type="match status" value="1"/>
</dbReference>
<gene>
    <name evidence="3" type="ORF">Fcan01_10746</name>
</gene>
<organism evidence="3 4">
    <name type="scientific">Folsomia candida</name>
    <name type="common">Springtail</name>
    <dbReference type="NCBI Taxonomy" id="158441"/>
    <lineage>
        <taxon>Eukaryota</taxon>
        <taxon>Metazoa</taxon>
        <taxon>Ecdysozoa</taxon>
        <taxon>Arthropoda</taxon>
        <taxon>Hexapoda</taxon>
        <taxon>Collembola</taxon>
        <taxon>Entomobryomorpha</taxon>
        <taxon>Isotomoidea</taxon>
        <taxon>Isotomidae</taxon>
        <taxon>Proisotominae</taxon>
        <taxon>Folsomia</taxon>
    </lineage>
</organism>
<feature type="transmembrane region" description="Helical" evidence="1">
    <location>
        <begin position="337"/>
        <end position="358"/>
    </location>
</feature>
<keyword evidence="1" id="KW-1133">Transmembrane helix</keyword>
<evidence type="ECO:0000256" key="1">
    <source>
        <dbReference type="SAM" id="Phobius"/>
    </source>
</evidence>
<evidence type="ECO:0000313" key="4">
    <source>
        <dbReference type="Proteomes" id="UP000198287"/>
    </source>
</evidence>
<dbReference type="AlphaFoldDB" id="A0A226EA92"/>
<feature type="signal peptide" evidence="2">
    <location>
        <begin position="1"/>
        <end position="18"/>
    </location>
</feature>
<comment type="caution">
    <text evidence="3">The sequence shown here is derived from an EMBL/GenBank/DDBJ whole genome shotgun (WGS) entry which is preliminary data.</text>
</comment>
<evidence type="ECO:0000256" key="2">
    <source>
        <dbReference type="SAM" id="SignalP"/>
    </source>
</evidence>
<sequence length="649" mass="74336">MKDTLLLLLACCISTSFTANITTTFRDPNPTNLNSLLSPFSNCVIHLINLESSVHLTPFDFPVVLERYQSIPKYKKWVSKHQNSFQRQKNGNFRGKCIFHGLIYPTMDKFSIRPTLGKTYIEYWTHTANPGYDNQNTYFVMFSKNKRVSEWIEWARGIQETQRDWKQSNVGVVLMNTEKISGFPEWYISCWSCHPNKFTFHPASENSLTESFRKIARTVHPDKVFALWDLFGELERHVVKKTLPPTFTTITPTSNPDIMSFSIIYPNQSYIVDSLSMSLEFMAPRRTTIQLYLPVTSTNSIRLTSISVRFLTCDGLATEESNGLQSFNHFLSSYQSEIWICLIIAILVIAVVIKVTIYMGRSENGSNNQAPILLPIAFLFEQSIPIGPTLRKYFAAKCILAPWLLMCIILSNAYKGSNVTDLTAPLKPPLVTKFEQILARHYTIFVPQVRIYFPRVKKYMEYPKPRSRFLSDVQNAQSGYSGYSSSFLDNLHDSISIVMERHNITLLQAILNCNKTALAAYGSDVDNYESQLKVLLPQAKHIVKSEEHLFSVELGWGVQYGFDPRLEMRIRALYESGLVNVSTSFLKFVKMMKFRGRNRNVYHGGEDAKVKSLGIEGNFSVVFYLYLFLIGLCCGFHLMERGCKKSVKM</sequence>
<proteinExistence type="predicted"/>
<name>A0A226EA92_FOLCA</name>
<protein>
    <submittedName>
        <fullName evidence="3">Uncharacterized protein</fullName>
    </submittedName>
</protein>
<keyword evidence="1" id="KW-0472">Membrane</keyword>
<dbReference type="Proteomes" id="UP000198287">
    <property type="component" value="Unassembled WGS sequence"/>
</dbReference>
<keyword evidence="1" id="KW-0812">Transmembrane</keyword>
<feature type="transmembrane region" description="Helical" evidence="1">
    <location>
        <begin position="621"/>
        <end position="639"/>
    </location>
</feature>
<keyword evidence="2" id="KW-0732">Signal</keyword>
<feature type="chain" id="PRO_5012895135" evidence="2">
    <location>
        <begin position="19"/>
        <end position="649"/>
    </location>
</feature>
<accession>A0A226EA92</accession>
<keyword evidence="4" id="KW-1185">Reference proteome</keyword>